<dbReference type="AlphaFoldDB" id="A0A9D3XBV0"/>
<dbReference type="Proteomes" id="UP000827986">
    <property type="component" value="Unassembled WGS sequence"/>
</dbReference>
<reference evidence="1" key="1">
    <citation type="submission" date="2021-09" db="EMBL/GenBank/DDBJ databases">
        <title>The genome of Mauremys mutica provides insights into the evolution of semi-aquatic lifestyle.</title>
        <authorList>
            <person name="Gong S."/>
            <person name="Gao Y."/>
        </authorList>
    </citation>
    <scope>NUCLEOTIDE SEQUENCE</scope>
    <source>
        <strain evidence="1">MM-2020</strain>
        <tissue evidence="1">Muscle</tissue>
    </source>
</reference>
<evidence type="ECO:0000313" key="1">
    <source>
        <dbReference type="EMBL" id="KAH1177634.1"/>
    </source>
</evidence>
<gene>
    <name evidence="1" type="ORF">KIL84_011336</name>
</gene>
<dbReference type="EMBL" id="JAHDVG010000474">
    <property type="protein sequence ID" value="KAH1177634.1"/>
    <property type="molecule type" value="Genomic_DNA"/>
</dbReference>
<sequence>MAIRQWSANKGFWLGKGLFVSIVHSKHITKIGQRGTGLALGRSGFRSQLRHIHLSQGICLSEAQFLICTMGIFCLVYGARELGGGAVSRCGAVQHPAQSQLEPLGATKTQRCSPHCKQQASHSATKTNQPKVVFSQLSTLTSRRLKPKVPSWVPIPSQEQPAPKVRAHMELKGCWEVGEMCHETPRLQSLRL</sequence>
<accession>A0A9D3XBV0</accession>
<comment type="caution">
    <text evidence="1">The sequence shown here is derived from an EMBL/GenBank/DDBJ whole genome shotgun (WGS) entry which is preliminary data.</text>
</comment>
<proteinExistence type="predicted"/>
<protein>
    <submittedName>
        <fullName evidence="1">Uncharacterized protein</fullName>
    </submittedName>
</protein>
<keyword evidence="2" id="KW-1185">Reference proteome</keyword>
<evidence type="ECO:0000313" key="2">
    <source>
        <dbReference type="Proteomes" id="UP000827986"/>
    </source>
</evidence>
<name>A0A9D3XBV0_9SAUR</name>
<organism evidence="1 2">
    <name type="scientific">Mauremys mutica</name>
    <name type="common">yellowpond turtle</name>
    <dbReference type="NCBI Taxonomy" id="74926"/>
    <lineage>
        <taxon>Eukaryota</taxon>
        <taxon>Metazoa</taxon>
        <taxon>Chordata</taxon>
        <taxon>Craniata</taxon>
        <taxon>Vertebrata</taxon>
        <taxon>Euteleostomi</taxon>
        <taxon>Archelosauria</taxon>
        <taxon>Testudinata</taxon>
        <taxon>Testudines</taxon>
        <taxon>Cryptodira</taxon>
        <taxon>Durocryptodira</taxon>
        <taxon>Testudinoidea</taxon>
        <taxon>Geoemydidae</taxon>
        <taxon>Geoemydinae</taxon>
        <taxon>Mauremys</taxon>
    </lineage>
</organism>